<protein>
    <submittedName>
        <fullName evidence="2">Uncharacterized protein</fullName>
    </submittedName>
</protein>
<dbReference type="Proteomes" id="UP000824120">
    <property type="component" value="Chromosome 9"/>
</dbReference>
<gene>
    <name evidence="2" type="ORF">H5410_047402</name>
</gene>
<comment type="caution">
    <text evidence="2">The sequence shown here is derived from an EMBL/GenBank/DDBJ whole genome shotgun (WGS) entry which is preliminary data.</text>
</comment>
<feature type="region of interest" description="Disordered" evidence="1">
    <location>
        <begin position="31"/>
        <end position="63"/>
    </location>
</feature>
<evidence type="ECO:0000313" key="2">
    <source>
        <dbReference type="EMBL" id="KAG5586968.1"/>
    </source>
</evidence>
<feature type="compositionally biased region" description="Basic and acidic residues" evidence="1">
    <location>
        <begin position="31"/>
        <end position="40"/>
    </location>
</feature>
<dbReference type="EMBL" id="JACXVP010000009">
    <property type="protein sequence ID" value="KAG5586968.1"/>
    <property type="molecule type" value="Genomic_DNA"/>
</dbReference>
<dbReference type="AlphaFoldDB" id="A0A9J5XJ22"/>
<keyword evidence="3" id="KW-1185">Reference proteome</keyword>
<accession>A0A9J5XJ22</accession>
<evidence type="ECO:0000313" key="3">
    <source>
        <dbReference type="Proteomes" id="UP000824120"/>
    </source>
</evidence>
<sequence>MEQLPNPFGESPKGLILAFCSSVLSLERKDQIDSGKEQSACHRAVPRSSTISPNDPKHDDVVG</sequence>
<proteinExistence type="predicted"/>
<organism evidence="2 3">
    <name type="scientific">Solanum commersonii</name>
    <name type="common">Commerson's wild potato</name>
    <name type="synonym">Commerson's nightshade</name>
    <dbReference type="NCBI Taxonomy" id="4109"/>
    <lineage>
        <taxon>Eukaryota</taxon>
        <taxon>Viridiplantae</taxon>
        <taxon>Streptophyta</taxon>
        <taxon>Embryophyta</taxon>
        <taxon>Tracheophyta</taxon>
        <taxon>Spermatophyta</taxon>
        <taxon>Magnoliopsida</taxon>
        <taxon>eudicotyledons</taxon>
        <taxon>Gunneridae</taxon>
        <taxon>Pentapetalae</taxon>
        <taxon>asterids</taxon>
        <taxon>lamiids</taxon>
        <taxon>Solanales</taxon>
        <taxon>Solanaceae</taxon>
        <taxon>Solanoideae</taxon>
        <taxon>Solaneae</taxon>
        <taxon>Solanum</taxon>
    </lineage>
</organism>
<evidence type="ECO:0000256" key="1">
    <source>
        <dbReference type="SAM" id="MobiDB-lite"/>
    </source>
</evidence>
<name>A0A9J5XJ22_SOLCO</name>
<reference evidence="2 3" key="1">
    <citation type="submission" date="2020-09" db="EMBL/GenBank/DDBJ databases">
        <title>De no assembly of potato wild relative species, Solanum commersonii.</title>
        <authorList>
            <person name="Cho K."/>
        </authorList>
    </citation>
    <scope>NUCLEOTIDE SEQUENCE [LARGE SCALE GENOMIC DNA]</scope>
    <source>
        <strain evidence="2">LZ3.2</strain>
        <tissue evidence="2">Leaf</tissue>
    </source>
</reference>